<gene>
    <name evidence="1" type="ORF">MILVUS5_LOCUS34993</name>
</gene>
<accession>A0ACB0LRJ5</accession>
<sequence length="483" mass="54110">MVAVEYKGQEKRLCAEEISSMVLTKMREIAEAYLESPVNHAVITVPAYFNDSQRKATIDAGAIAGLNVMRIMSEPTAAAVAYGLDKRTNCAGERNIFVFDLGGGTFDVSLVTIKDKFKRKKRVDISGNPRALRRLRTQCERAKRTLSFSVDTTIEVDVDALFEGIDFSSSITRAKFEEINMDLFNECMKTVECCLTDSKMDKSRVNDIVLVGGSSRIPKVQQLLEDFFEGKDLCKSINPDEAVAFGAAVQAALLCEGSTNVPNLVLIDVAPLSLGWRLIHDRMSVVIPRNTSIPVTKTAVYVTTEDNQTYVLIRVYEGERTRASHNNMLGSFSLSGLPPAPRNYPFHVSFGIDENGILTVSAKELSTGNTNEITITNYKERLSTEEIKKLIEEAEKYRAEDKKFLEMARVKNALDDCVYKIEIALKKQNINLKLTTQEHAEINSAIIRAKDFLDENDLHQIEILEDHLKELENMFKNTIAKIN</sequence>
<proteinExistence type="predicted"/>
<dbReference type="EMBL" id="CASHSV030000615">
    <property type="protein sequence ID" value="CAJ2671071.1"/>
    <property type="molecule type" value="Genomic_DNA"/>
</dbReference>
<dbReference type="Proteomes" id="UP001177021">
    <property type="component" value="Unassembled WGS sequence"/>
</dbReference>
<reference evidence="1" key="1">
    <citation type="submission" date="2023-10" db="EMBL/GenBank/DDBJ databases">
        <authorList>
            <person name="Rodriguez Cubillos JULIANA M."/>
            <person name="De Vega J."/>
        </authorList>
    </citation>
    <scope>NUCLEOTIDE SEQUENCE</scope>
</reference>
<organism evidence="1 2">
    <name type="scientific">Trifolium pratense</name>
    <name type="common">Red clover</name>
    <dbReference type="NCBI Taxonomy" id="57577"/>
    <lineage>
        <taxon>Eukaryota</taxon>
        <taxon>Viridiplantae</taxon>
        <taxon>Streptophyta</taxon>
        <taxon>Embryophyta</taxon>
        <taxon>Tracheophyta</taxon>
        <taxon>Spermatophyta</taxon>
        <taxon>Magnoliopsida</taxon>
        <taxon>eudicotyledons</taxon>
        <taxon>Gunneridae</taxon>
        <taxon>Pentapetalae</taxon>
        <taxon>rosids</taxon>
        <taxon>fabids</taxon>
        <taxon>Fabales</taxon>
        <taxon>Fabaceae</taxon>
        <taxon>Papilionoideae</taxon>
        <taxon>50 kb inversion clade</taxon>
        <taxon>NPAAA clade</taxon>
        <taxon>Hologalegina</taxon>
        <taxon>IRL clade</taxon>
        <taxon>Trifolieae</taxon>
        <taxon>Trifolium</taxon>
    </lineage>
</organism>
<name>A0ACB0LRJ5_TRIPR</name>
<comment type="caution">
    <text evidence="1">The sequence shown here is derived from an EMBL/GenBank/DDBJ whole genome shotgun (WGS) entry which is preliminary data.</text>
</comment>
<evidence type="ECO:0000313" key="1">
    <source>
        <dbReference type="EMBL" id="CAJ2671071.1"/>
    </source>
</evidence>
<keyword evidence="2" id="KW-1185">Reference proteome</keyword>
<protein>
    <submittedName>
        <fullName evidence="1">Uncharacterized protein</fullName>
    </submittedName>
</protein>
<evidence type="ECO:0000313" key="2">
    <source>
        <dbReference type="Proteomes" id="UP001177021"/>
    </source>
</evidence>